<dbReference type="Gene3D" id="3.40.50.1110">
    <property type="entry name" value="SGNH hydrolase"/>
    <property type="match status" value="1"/>
</dbReference>
<protein>
    <submittedName>
        <fullName evidence="3">GDSL-type esterase/lipase family protein</fullName>
    </submittedName>
</protein>
<evidence type="ECO:0000259" key="2">
    <source>
        <dbReference type="Pfam" id="PF13472"/>
    </source>
</evidence>
<dbReference type="PANTHER" id="PTHR30383">
    <property type="entry name" value="THIOESTERASE 1/PROTEASE 1/LYSOPHOSPHOLIPASE L1"/>
    <property type="match status" value="1"/>
</dbReference>
<keyword evidence="4" id="KW-1185">Reference proteome</keyword>
<name>A0ABY7GVS1_9BACT</name>
<dbReference type="RefSeq" id="WP_269033334.1">
    <property type="nucleotide sequence ID" value="NZ_CP114040.1"/>
</dbReference>
<dbReference type="SUPFAM" id="SSF52266">
    <property type="entry name" value="SGNH hydrolase"/>
    <property type="match status" value="1"/>
</dbReference>
<proteinExistence type="predicted"/>
<dbReference type="Proteomes" id="UP001164459">
    <property type="component" value="Chromosome"/>
</dbReference>
<feature type="compositionally biased region" description="Low complexity" evidence="1">
    <location>
        <begin position="59"/>
        <end position="72"/>
    </location>
</feature>
<accession>A0ABY7GVS1</accession>
<dbReference type="Pfam" id="PF13472">
    <property type="entry name" value="Lipase_GDSL_2"/>
    <property type="match status" value="1"/>
</dbReference>
<dbReference type="InterPro" id="IPR036514">
    <property type="entry name" value="SGNH_hydro_sf"/>
</dbReference>
<dbReference type="InterPro" id="IPR051532">
    <property type="entry name" value="Ester_Hydrolysis_Enzymes"/>
</dbReference>
<evidence type="ECO:0000313" key="3">
    <source>
        <dbReference type="EMBL" id="WAS90994.1"/>
    </source>
</evidence>
<evidence type="ECO:0000313" key="4">
    <source>
        <dbReference type="Proteomes" id="UP001164459"/>
    </source>
</evidence>
<dbReference type="EMBL" id="CP114040">
    <property type="protein sequence ID" value="WAS90994.1"/>
    <property type="molecule type" value="Genomic_DNA"/>
</dbReference>
<dbReference type="PANTHER" id="PTHR30383:SF5">
    <property type="entry name" value="SGNH HYDROLASE-TYPE ESTERASE DOMAIN-CONTAINING PROTEIN"/>
    <property type="match status" value="1"/>
</dbReference>
<evidence type="ECO:0000256" key="1">
    <source>
        <dbReference type="SAM" id="MobiDB-lite"/>
    </source>
</evidence>
<feature type="region of interest" description="Disordered" evidence="1">
    <location>
        <begin position="30"/>
        <end position="72"/>
    </location>
</feature>
<organism evidence="3 4">
    <name type="scientific">Nannocystis punicea</name>
    <dbReference type="NCBI Taxonomy" id="2995304"/>
    <lineage>
        <taxon>Bacteria</taxon>
        <taxon>Pseudomonadati</taxon>
        <taxon>Myxococcota</taxon>
        <taxon>Polyangia</taxon>
        <taxon>Nannocystales</taxon>
        <taxon>Nannocystaceae</taxon>
        <taxon>Nannocystis</taxon>
    </lineage>
</organism>
<dbReference type="InterPro" id="IPR013830">
    <property type="entry name" value="SGNH_hydro"/>
</dbReference>
<reference evidence="3" key="1">
    <citation type="submission" date="2022-11" db="EMBL/GenBank/DDBJ databases">
        <title>Minimal conservation of predation-associated metabolite biosynthetic gene clusters underscores biosynthetic potential of Myxococcota including descriptions for ten novel species: Archangium lansinium sp. nov., Myxococcus landrumus sp. nov., Nannocystis bai.</title>
        <authorList>
            <person name="Ahearne A."/>
            <person name="Stevens C."/>
            <person name="Dowd S."/>
        </authorList>
    </citation>
    <scope>NUCLEOTIDE SEQUENCE</scope>
    <source>
        <strain evidence="3">Fl3</strain>
    </source>
</reference>
<feature type="domain" description="SGNH hydrolase-type esterase" evidence="2">
    <location>
        <begin position="83"/>
        <end position="285"/>
    </location>
</feature>
<gene>
    <name evidence="3" type="ORF">O0S08_32800</name>
</gene>
<sequence length="300" mass="31061">MLITVTLALAAGCDDPDALVVDAEGEVVDIAGDGPDTADPQKLGASAADGDEPPDRSGAADQRAFAAPAAPPEEAGAPCRILALGDSITYGWNSNPAQEGDPTGTYHGGYRAHLVAGFVQVPSPTVGPIKMVGALVEHSTPLQVAWGQAAHSGYSGYTNAGIAWTVGTLGSSSFNPDIILLHSGTNDIRLSGWPQHATALANLNVLLENLRVKNPGATILMAKIIPMTGAYAYLNSEVNAYNAQLDGVAAARQAIGQDVRIVDHNTFFPTATILDGLHPDWTGYANMAARWRLALDAAGC</sequence>